<organism evidence="7 8">
    <name type="scientific">Desulfosarcina ovata subsp. sediminis</name>
    <dbReference type="NCBI Taxonomy" id="885957"/>
    <lineage>
        <taxon>Bacteria</taxon>
        <taxon>Pseudomonadati</taxon>
        <taxon>Thermodesulfobacteriota</taxon>
        <taxon>Desulfobacteria</taxon>
        <taxon>Desulfobacterales</taxon>
        <taxon>Desulfosarcinaceae</taxon>
        <taxon>Desulfosarcina</taxon>
    </lineage>
</organism>
<evidence type="ECO:0000259" key="6">
    <source>
        <dbReference type="PROSITE" id="PS50887"/>
    </source>
</evidence>
<evidence type="ECO:0000259" key="3">
    <source>
        <dbReference type="PROSITE" id="PS50113"/>
    </source>
</evidence>
<dbReference type="GO" id="GO:0007165">
    <property type="term" value="P:signal transduction"/>
    <property type="evidence" value="ECO:0007669"/>
    <property type="project" value="InterPro"/>
</dbReference>
<protein>
    <recommendedName>
        <fullName evidence="9">Sensor domain-containing diguanylate cyclase</fullName>
    </recommendedName>
</protein>
<dbReference type="GO" id="GO:0003824">
    <property type="term" value="F:catalytic activity"/>
    <property type="evidence" value="ECO:0007669"/>
    <property type="project" value="UniProtKB-ARBA"/>
</dbReference>
<feature type="domain" description="HAMP" evidence="5">
    <location>
        <begin position="306"/>
        <end position="359"/>
    </location>
</feature>
<dbReference type="Pfam" id="PF00990">
    <property type="entry name" value="GGDEF"/>
    <property type="match status" value="1"/>
</dbReference>
<evidence type="ECO:0008006" key="9">
    <source>
        <dbReference type="Google" id="ProtNLM"/>
    </source>
</evidence>
<evidence type="ECO:0000259" key="2">
    <source>
        <dbReference type="PROSITE" id="PS50112"/>
    </source>
</evidence>
<feature type="domain" description="GGDEF" evidence="6">
    <location>
        <begin position="521"/>
        <end position="654"/>
    </location>
</feature>
<keyword evidence="1" id="KW-1133">Transmembrane helix</keyword>
<dbReference type="InterPro" id="IPR001633">
    <property type="entry name" value="EAL_dom"/>
</dbReference>
<dbReference type="CDD" id="cd06225">
    <property type="entry name" value="HAMP"/>
    <property type="match status" value="1"/>
</dbReference>
<dbReference type="PROSITE" id="PS50883">
    <property type="entry name" value="EAL"/>
    <property type="match status" value="1"/>
</dbReference>
<dbReference type="SMART" id="SM00267">
    <property type="entry name" value="GGDEF"/>
    <property type="match status" value="1"/>
</dbReference>
<evidence type="ECO:0000313" key="8">
    <source>
        <dbReference type="Proteomes" id="UP000425960"/>
    </source>
</evidence>
<dbReference type="KEGG" id="dov:DSCO28_28770"/>
<evidence type="ECO:0000259" key="4">
    <source>
        <dbReference type="PROSITE" id="PS50883"/>
    </source>
</evidence>
<dbReference type="SMART" id="SM00052">
    <property type="entry name" value="EAL"/>
    <property type="match status" value="1"/>
</dbReference>
<dbReference type="FunFam" id="3.30.70.270:FF:000001">
    <property type="entry name" value="Diguanylate cyclase domain protein"/>
    <property type="match status" value="1"/>
</dbReference>
<evidence type="ECO:0000259" key="5">
    <source>
        <dbReference type="PROSITE" id="PS50885"/>
    </source>
</evidence>
<dbReference type="PROSITE" id="PS50112">
    <property type="entry name" value="PAS"/>
    <property type="match status" value="1"/>
</dbReference>
<feature type="domain" description="EAL" evidence="4">
    <location>
        <begin position="663"/>
        <end position="917"/>
    </location>
</feature>
<name>A0A5K7ZMM6_9BACT</name>
<dbReference type="PROSITE" id="PS50885">
    <property type="entry name" value="HAMP"/>
    <property type="match status" value="1"/>
</dbReference>
<dbReference type="CDD" id="cd00130">
    <property type="entry name" value="PAS"/>
    <property type="match status" value="1"/>
</dbReference>
<dbReference type="CDD" id="cd01948">
    <property type="entry name" value="EAL"/>
    <property type="match status" value="1"/>
</dbReference>
<dbReference type="InterPro" id="IPR035919">
    <property type="entry name" value="EAL_sf"/>
</dbReference>
<dbReference type="InterPro" id="IPR029787">
    <property type="entry name" value="Nucleotide_cyclase"/>
</dbReference>
<feature type="domain" description="PAC" evidence="3">
    <location>
        <begin position="437"/>
        <end position="489"/>
    </location>
</feature>
<accession>A0A5K7ZMM6</accession>
<dbReference type="NCBIfam" id="TIGR00254">
    <property type="entry name" value="GGDEF"/>
    <property type="match status" value="1"/>
</dbReference>
<dbReference type="PANTHER" id="PTHR44757:SF2">
    <property type="entry name" value="BIOFILM ARCHITECTURE MAINTENANCE PROTEIN MBAA"/>
    <property type="match status" value="1"/>
</dbReference>
<dbReference type="CDD" id="cd01949">
    <property type="entry name" value="GGDEF"/>
    <property type="match status" value="1"/>
</dbReference>
<dbReference type="NCBIfam" id="TIGR00229">
    <property type="entry name" value="sensory_box"/>
    <property type="match status" value="1"/>
</dbReference>
<dbReference type="Pfam" id="PF00672">
    <property type="entry name" value="HAMP"/>
    <property type="match status" value="1"/>
</dbReference>
<evidence type="ECO:0000256" key="1">
    <source>
        <dbReference type="SAM" id="Phobius"/>
    </source>
</evidence>
<dbReference type="PANTHER" id="PTHR44757">
    <property type="entry name" value="DIGUANYLATE CYCLASE DGCP"/>
    <property type="match status" value="1"/>
</dbReference>
<dbReference type="AlphaFoldDB" id="A0A5K7ZMM6"/>
<feature type="domain" description="PAS" evidence="2">
    <location>
        <begin position="364"/>
        <end position="434"/>
    </location>
</feature>
<reference evidence="7 8" key="1">
    <citation type="submission" date="2019-11" db="EMBL/GenBank/DDBJ databases">
        <title>Comparative genomics of hydrocarbon-degrading Desulfosarcina strains.</title>
        <authorList>
            <person name="Watanabe M."/>
            <person name="Kojima H."/>
            <person name="Fukui M."/>
        </authorList>
    </citation>
    <scope>NUCLEOTIDE SEQUENCE [LARGE SCALE GENOMIC DNA]</scope>
    <source>
        <strain evidence="7 8">28bB2T</strain>
    </source>
</reference>
<dbReference type="Gene3D" id="6.10.340.10">
    <property type="match status" value="1"/>
</dbReference>
<dbReference type="InterPro" id="IPR035965">
    <property type="entry name" value="PAS-like_dom_sf"/>
</dbReference>
<dbReference type="Proteomes" id="UP000425960">
    <property type="component" value="Chromosome"/>
</dbReference>
<dbReference type="InterPro" id="IPR052155">
    <property type="entry name" value="Biofilm_reg_signaling"/>
</dbReference>
<dbReference type="SUPFAM" id="SSF55785">
    <property type="entry name" value="PYP-like sensor domain (PAS domain)"/>
    <property type="match status" value="1"/>
</dbReference>
<dbReference type="InterPro" id="IPR003660">
    <property type="entry name" value="HAMP_dom"/>
</dbReference>
<dbReference type="SUPFAM" id="SSF141868">
    <property type="entry name" value="EAL domain-like"/>
    <property type="match status" value="1"/>
</dbReference>
<feature type="transmembrane region" description="Helical" evidence="1">
    <location>
        <begin position="12"/>
        <end position="33"/>
    </location>
</feature>
<dbReference type="SUPFAM" id="SSF158472">
    <property type="entry name" value="HAMP domain-like"/>
    <property type="match status" value="1"/>
</dbReference>
<dbReference type="SMART" id="SM00091">
    <property type="entry name" value="PAS"/>
    <property type="match status" value="1"/>
</dbReference>
<sequence length="920" mass="102110">MNRFTLAGRLVFVQLVSTLTIAVAVGGIGYWLILNTLENSRCDQLCAQATALSSITHRFIESSSSHLRQLADGKAVEKYFNSFNDMALLGYFATFDRYFEWISYANASGVEEVKRHREGRPMALQDISSTPLFIKSVADPDLVHVADSIDRPDGNPEIRFGKFIVNYFGDRLGYVSAQVPLSDFRIHITQLSINPDVRTIVVDRGGQIVHDSQMTDIGLRIDAINPETVGIKGDDSHPTAVVRTAFLDCRDCLVSIAVVPDYGWRIINTIRYADFVKPFKTFCLTAAGAIAVILTIVAGVVVGYVRHLVKPIALLTHTTHQIAHSGDMNRTVKWQSGDEIGDLADSFNHMLGRLRDTHQKLVEERTFSENIITSMADAVIVTDSKNIIVKVNQAVMDLLGIEENEVVGHTLSSFIAPDQDLLMRAVDEDIVCDGAMRSIESVLIGSGKQRVSVSISGAMIVDSGGRTSGRVFVAKDITKLRQAHARLRYLANHDSLTGLPNRLLLEDRLKQALSRIRWRNRLIAVLFLDLDRFKLVNDTLGHSAGDKLIKIVAGRLSSRVRDGDTVARLGGDEFVVILDDVAKVEDVETIAGKILASFDETINLDGHPYTTTTSIGISIAPEHGDDAETLMKHADTAMYRAKRAGRNNYQIYLPDMQIDARSIFHLEVAMRQAMEKKAFKIHFQPIVEARTRCIYGVEALLRWEVSDGNLKRPDDFLPIAEETGLILPLGRWILKHSCAQVKQWHDMGHPQLSLFVNVSDRQFRDPDFVGLIQDTLHQTGFPADKLNLELTEGILIQDVGQAIKTLQSFKTLGVTVSVDDFGTGYSSLAHLKRFPVDILKIDRSFVAGLFESRHDLAITKAIVGLAHTLGLKIIAEGVEHEKQAAFLEQHGAEMLQGFLFAKALPAGELEQYLSRFSTPR</sequence>
<gene>
    <name evidence="7" type="ORF">DSCO28_28770</name>
</gene>
<dbReference type="GO" id="GO:0016020">
    <property type="term" value="C:membrane"/>
    <property type="evidence" value="ECO:0007669"/>
    <property type="project" value="InterPro"/>
</dbReference>
<keyword evidence="1" id="KW-0472">Membrane</keyword>
<dbReference type="RefSeq" id="WP_155322803.1">
    <property type="nucleotide sequence ID" value="NZ_AP021876.1"/>
</dbReference>
<dbReference type="Gene3D" id="3.20.20.450">
    <property type="entry name" value="EAL domain"/>
    <property type="match status" value="1"/>
</dbReference>
<dbReference type="PROSITE" id="PS50887">
    <property type="entry name" value="GGDEF"/>
    <property type="match status" value="1"/>
</dbReference>
<dbReference type="PROSITE" id="PS50113">
    <property type="entry name" value="PAC"/>
    <property type="match status" value="1"/>
</dbReference>
<feature type="transmembrane region" description="Helical" evidence="1">
    <location>
        <begin position="281"/>
        <end position="305"/>
    </location>
</feature>
<dbReference type="InterPro" id="IPR043128">
    <property type="entry name" value="Rev_trsase/Diguanyl_cyclase"/>
</dbReference>
<dbReference type="SUPFAM" id="SSF55073">
    <property type="entry name" value="Nucleotide cyclase"/>
    <property type="match status" value="1"/>
</dbReference>
<dbReference type="Pfam" id="PF00563">
    <property type="entry name" value="EAL"/>
    <property type="match status" value="1"/>
</dbReference>
<dbReference type="Gene3D" id="3.30.450.20">
    <property type="entry name" value="PAS domain"/>
    <property type="match status" value="1"/>
</dbReference>
<dbReference type="EMBL" id="AP021876">
    <property type="protein sequence ID" value="BBO82311.1"/>
    <property type="molecule type" value="Genomic_DNA"/>
</dbReference>
<evidence type="ECO:0000313" key="7">
    <source>
        <dbReference type="EMBL" id="BBO82311.1"/>
    </source>
</evidence>
<dbReference type="InterPro" id="IPR000160">
    <property type="entry name" value="GGDEF_dom"/>
</dbReference>
<dbReference type="Gene3D" id="3.30.70.270">
    <property type="match status" value="1"/>
</dbReference>
<dbReference type="Pfam" id="PF13426">
    <property type="entry name" value="PAS_9"/>
    <property type="match status" value="1"/>
</dbReference>
<proteinExistence type="predicted"/>
<dbReference type="InterPro" id="IPR000014">
    <property type="entry name" value="PAS"/>
</dbReference>
<dbReference type="SMART" id="SM00304">
    <property type="entry name" value="HAMP"/>
    <property type="match status" value="1"/>
</dbReference>
<keyword evidence="1" id="KW-0812">Transmembrane</keyword>
<dbReference type="InterPro" id="IPR000700">
    <property type="entry name" value="PAS-assoc_C"/>
</dbReference>